<feature type="domain" description="M23ase beta-sheet core" evidence="3">
    <location>
        <begin position="200"/>
        <end position="294"/>
    </location>
</feature>
<feature type="coiled-coil region" evidence="1">
    <location>
        <begin position="59"/>
        <end position="86"/>
    </location>
</feature>
<proteinExistence type="predicted"/>
<feature type="transmembrane region" description="Helical" evidence="2">
    <location>
        <begin position="27"/>
        <end position="47"/>
    </location>
</feature>
<dbReference type="CDD" id="cd12797">
    <property type="entry name" value="M23_peptidase"/>
    <property type="match status" value="1"/>
</dbReference>
<dbReference type="InterPro" id="IPR050570">
    <property type="entry name" value="Cell_wall_metabolism_enzyme"/>
</dbReference>
<name>A0ABV6YNC9_UNCEI</name>
<dbReference type="PANTHER" id="PTHR21666">
    <property type="entry name" value="PEPTIDASE-RELATED"/>
    <property type="match status" value="1"/>
</dbReference>
<evidence type="ECO:0000259" key="3">
    <source>
        <dbReference type="Pfam" id="PF01551"/>
    </source>
</evidence>
<comment type="caution">
    <text evidence="4">The sequence shown here is derived from an EMBL/GenBank/DDBJ whole genome shotgun (WGS) entry which is preliminary data.</text>
</comment>
<dbReference type="Gene3D" id="2.70.70.10">
    <property type="entry name" value="Glucose Permease (Domain IIA)"/>
    <property type="match status" value="1"/>
</dbReference>
<dbReference type="Pfam" id="PF01551">
    <property type="entry name" value="Peptidase_M23"/>
    <property type="match status" value="1"/>
</dbReference>
<keyword evidence="2" id="KW-0812">Transmembrane</keyword>
<dbReference type="EMBL" id="JBHPEI010000014">
    <property type="protein sequence ID" value="MFC1799578.1"/>
    <property type="molecule type" value="Genomic_DNA"/>
</dbReference>
<evidence type="ECO:0000313" key="5">
    <source>
        <dbReference type="Proteomes" id="UP001594288"/>
    </source>
</evidence>
<keyword evidence="2" id="KW-0472">Membrane</keyword>
<evidence type="ECO:0000256" key="2">
    <source>
        <dbReference type="SAM" id="Phobius"/>
    </source>
</evidence>
<gene>
    <name evidence="4" type="ORF">ACFL2Z_01540</name>
</gene>
<sequence length="306" mass="33950">MASEKITLIVMHSPKSAPKSISISRRFVIGLLCAVAGLMCISIVLGLRSYTGVVRTARLGQLEKENEALRTEIVQLSGKVAQCEQEMSEHADFEERMRILADLEPMDEDVWEVGVGGPGPGNLDRLSQPVSGNLSSMNQDVDRLLRQIRLQKDSFDEILGRLRERSEELQFVPSIRPVDVGFISSYFGKRKDPFTGRYTRHEGIDFSARRGSNVYATANGTVASAKYERGYGYTIKIDHGNGIITKYAHNQKMLVKKGKVVERGQVIAELGSSGRSTAPHVHYEVQVNGVPQNPLNYMLPSDKVVD</sequence>
<dbReference type="Proteomes" id="UP001594288">
    <property type="component" value="Unassembled WGS sequence"/>
</dbReference>
<evidence type="ECO:0000313" key="4">
    <source>
        <dbReference type="EMBL" id="MFC1799578.1"/>
    </source>
</evidence>
<keyword evidence="5" id="KW-1185">Reference proteome</keyword>
<reference evidence="4 5" key="1">
    <citation type="submission" date="2024-09" db="EMBL/GenBank/DDBJ databases">
        <authorList>
            <person name="D'Angelo T."/>
        </authorList>
    </citation>
    <scope>NUCLEOTIDE SEQUENCE [LARGE SCALE GENOMIC DNA]</scope>
    <source>
        <strain evidence="4">SAG AM-311-F02</strain>
    </source>
</reference>
<keyword evidence="1" id="KW-0175">Coiled coil</keyword>
<dbReference type="InterPro" id="IPR011055">
    <property type="entry name" value="Dup_hybrid_motif"/>
</dbReference>
<keyword evidence="2" id="KW-1133">Transmembrane helix</keyword>
<evidence type="ECO:0000256" key="1">
    <source>
        <dbReference type="SAM" id="Coils"/>
    </source>
</evidence>
<dbReference type="PANTHER" id="PTHR21666:SF270">
    <property type="entry name" value="MUREIN HYDROLASE ACTIVATOR ENVC"/>
    <property type="match status" value="1"/>
</dbReference>
<dbReference type="InterPro" id="IPR016047">
    <property type="entry name" value="M23ase_b-sheet_dom"/>
</dbReference>
<accession>A0ABV6YNC9</accession>
<organism evidence="4 5">
    <name type="scientific">Eiseniibacteriota bacterium</name>
    <dbReference type="NCBI Taxonomy" id="2212470"/>
    <lineage>
        <taxon>Bacteria</taxon>
        <taxon>Candidatus Eiseniibacteriota</taxon>
    </lineage>
</organism>
<dbReference type="SUPFAM" id="SSF51261">
    <property type="entry name" value="Duplicated hybrid motif"/>
    <property type="match status" value="1"/>
</dbReference>
<protein>
    <submittedName>
        <fullName evidence="4">Peptidoglycan DD-metalloendopeptidase family protein</fullName>
    </submittedName>
</protein>